<dbReference type="Proteomes" id="UP000283295">
    <property type="component" value="Unassembled WGS sequence"/>
</dbReference>
<accession>A0A3R5ZM98</accession>
<comment type="caution">
    <text evidence="1">The sequence shown here is derived from an EMBL/GenBank/DDBJ whole genome shotgun (WGS) entry which is preliminary data.</text>
</comment>
<proteinExistence type="predicted"/>
<reference evidence="1 2" key="1">
    <citation type="submission" date="2018-08" db="EMBL/GenBank/DDBJ databases">
        <title>A genome reference for cultivated species of the human gut microbiota.</title>
        <authorList>
            <person name="Zou Y."/>
            <person name="Xue W."/>
            <person name="Luo G."/>
        </authorList>
    </citation>
    <scope>NUCLEOTIDE SEQUENCE [LARGE SCALE GENOMIC DNA]</scope>
    <source>
        <strain evidence="1 2">AF22-21</strain>
    </source>
</reference>
<name>A0A3R5ZM98_9FIRM</name>
<dbReference type="AlphaFoldDB" id="A0A3R5ZM98"/>
<evidence type="ECO:0000313" key="2">
    <source>
        <dbReference type="Proteomes" id="UP000283295"/>
    </source>
</evidence>
<protein>
    <submittedName>
        <fullName evidence="1">Uncharacterized protein</fullName>
    </submittedName>
</protein>
<organism evidence="1 2">
    <name type="scientific">Coprococcus eutactus</name>
    <dbReference type="NCBI Taxonomy" id="33043"/>
    <lineage>
        <taxon>Bacteria</taxon>
        <taxon>Bacillati</taxon>
        <taxon>Bacillota</taxon>
        <taxon>Clostridia</taxon>
        <taxon>Lachnospirales</taxon>
        <taxon>Lachnospiraceae</taxon>
        <taxon>Coprococcus</taxon>
    </lineage>
</organism>
<dbReference type="EMBL" id="QRVK01000006">
    <property type="protein sequence ID" value="RGS43550.1"/>
    <property type="molecule type" value="Genomic_DNA"/>
</dbReference>
<evidence type="ECO:0000313" key="1">
    <source>
        <dbReference type="EMBL" id="RGS43550.1"/>
    </source>
</evidence>
<gene>
    <name evidence="1" type="ORF">DWX94_04320</name>
</gene>
<sequence length="179" mass="19917">MRDFMVNKVQIHEEANPLTTEKVWHLDGDKLPKGSLEQVVKGYLALYHCENAVKLEVFSPSEGTVVLSVTCKPEVMPKVAEELADKNLGNVSGMAYSSMTRTFLLCMECSEFHYKQGLYHADNKGNLRLKQEVDLAKECKQVLERAEQEAKDKTPEELIEEAGLTVADGDTVSALNGVL</sequence>